<dbReference type="Proteomes" id="UP000280792">
    <property type="component" value="Unassembled WGS sequence"/>
</dbReference>
<name>A0A3P3VJG9_9GAMM</name>
<dbReference type="SUPFAM" id="SSF161084">
    <property type="entry name" value="MAPEG domain-like"/>
    <property type="match status" value="1"/>
</dbReference>
<feature type="transmembrane region" description="Helical" evidence="5">
    <location>
        <begin position="118"/>
        <end position="140"/>
    </location>
</feature>
<evidence type="ECO:0000256" key="1">
    <source>
        <dbReference type="ARBA" id="ARBA00004370"/>
    </source>
</evidence>
<dbReference type="EMBL" id="QWEZ01000002">
    <property type="protein sequence ID" value="RRJ82901.1"/>
    <property type="molecule type" value="Genomic_DNA"/>
</dbReference>
<reference evidence="6 7" key="2">
    <citation type="submission" date="2018-12" db="EMBL/GenBank/DDBJ databases">
        <title>Simiduia agarivorans gen. nov., sp. nov., a marine, agarolytic bacterium isolated from shallow coastal water from Keelung, Taiwan.</title>
        <authorList>
            <person name="Shieh W.Y."/>
        </authorList>
    </citation>
    <scope>NUCLEOTIDE SEQUENCE [LARGE SCALE GENOMIC DNA]</scope>
    <source>
        <strain evidence="6 7">GTF-13</strain>
    </source>
</reference>
<feature type="transmembrane region" description="Helical" evidence="5">
    <location>
        <begin position="72"/>
        <end position="98"/>
    </location>
</feature>
<dbReference type="InterPro" id="IPR001129">
    <property type="entry name" value="Membr-assoc_MAPEG"/>
</dbReference>
<keyword evidence="2 5" id="KW-0812">Transmembrane</keyword>
<evidence type="ECO:0000256" key="2">
    <source>
        <dbReference type="ARBA" id="ARBA00022692"/>
    </source>
</evidence>
<dbReference type="AlphaFoldDB" id="A0A3P3VJG9"/>
<evidence type="ECO:0000313" key="6">
    <source>
        <dbReference type="EMBL" id="RRJ82901.1"/>
    </source>
</evidence>
<keyword evidence="4 5" id="KW-0472">Membrane</keyword>
<evidence type="ECO:0000256" key="5">
    <source>
        <dbReference type="SAM" id="Phobius"/>
    </source>
</evidence>
<dbReference type="RefSeq" id="WP_125017073.1">
    <property type="nucleotide sequence ID" value="NZ_QWEZ01000002.1"/>
</dbReference>
<comment type="subcellular location">
    <subcellularLocation>
        <location evidence="1">Membrane</location>
    </subcellularLocation>
</comment>
<comment type="caution">
    <text evidence="6">The sequence shown here is derived from an EMBL/GenBank/DDBJ whole genome shotgun (WGS) entry which is preliminary data.</text>
</comment>
<dbReference type="Gene3D" id="1.20.120.550">
    <property type="entry name" value="Membrane associated eicosanoid/glutathione metabolism-like domain"/>
    <property type="match status" value="1"/>
</dbReference>
<keyword evidence="7" id="KW-1185">Reference proteome</keyword>
<dbReference type="Pfam" id="PF01124">
    <property type="entry name" value="MAPEG"/>
    <property type="match status" value="1"/>
</dbReference>
<evidence type="ECO:0000256" key="4">
    <source>
        <dbReference type="ARBA" id="ARBA00023136"/>
    </source>
</evidence>
<accession>A0A3P3VJG9</accession>
<evidence type="ECO:0000313" key="7">
    <source>
        <dbReference type="Proteomes" id="UP000280792"/>
    </source>
</evidence>
<organism evidence="6 7">
    <name type="scientific">Aestuariirhabdus litorea</name>
    <dbReference type="NCBI Taxonomy" id="2528527"/>
    <lineage>
        <taxon>Bacteria</taxon>
        <taxon>Pseudomonadati</taxon>
        <taxon>Pseudomonadota</taxon>
        <taxon>Gammaproteobacteria</taxon>
        <taxon>Oceanospirillales</taxon>
        <taxon>Aestuariirhabdaceae</taxon>
        <taxon>Aestuariirhabdus</taxon>
    </lineage>
</organism>
<reference evidence="6 7" key="1">
    <citation type="submission" date="2018-08" db="EMBL/GenBank/DDBJ databases">
        <authorList>
            <person name="Khan S.A."/>
        </authorList>
    </citation>
    <scope>NUCLEOTIDE SEQUENCE [LARGE SCALE GENOMIC DNA]</scope>
    <source>
        <strain evidence="6 7">GTF-13</strain>
    </source>
</reference>
<keyword evidence="3 5" id="KW-1133">Transmembrane helix</keyword>
<evidence type="ECO:0000256" key="3">
    <source>
        <dbReference type="ARBA" id="ARBA00022989"/>
    </source>
</evidence>
<feature type="transmembrane region" description="Helical" evidence="5">
    <location>
        <begin position="6"/>
        <end position="26"/>
    </location>
</feature>
<gene>
    <name evidence="6" type="ORF">D0544_13710</name>
</gene>
<dbReference type="GO" id="GO:0016020">
    <property type="term" value="C:membrane"/>
    <property type="evidence" value="ECO:0007669"/>
    <property type="project" value="UniProtKB-SubCell"/>
</dbReference>
<sequence>MDAHLILQPVFVVGLLTLAMALWMLVTRIPTMTRMKIHPQEAQNTSKLVDLLPAEVTRISNNYNHLFEQPTLFYAVAIAIALLGHVDTLHLVCAWAYAGLRILHSLVQATIDRVMIRFSLFILSWIALAIMLVREALAVFGM</sequence>
<protein>
    <submittedName>
        <fullName evidence="6">MAPEG family protein</fullName>
    </submittedName>
</protein>
<proteinExistence type="predicted"/>
<dbReference type="InterPro" id="IPR023352">
    <property type="entry name" value="MAPEG-like_dom_sf"/>
</dbReference>